<dbReference type="KEGG" id="pavi:110748939"/>
<feature type="region of interest" description="Disordered" evidence="1">
    <location>
        <begin position="1"/>
        <end position="49"/>
    </location>
</feature>
<feature type="domain" description="TTF-type" evidence="2">
    <location>
        <begin position="121"/>
        <end position="210"/>
    </location>
</feature>
<name>A0A6P5RID3_PRUAV</name>
<protein>
    <submittedName>
        <fullName evidence="4">Zinc finger MYM-type protein 1-like</fullName>
    </submittedName>
</protein>
<dbReference type="PANTHER" id="PTHR45749">
    <property type="match status" value="1"/>
</dbReference>
<proteinExistence type="predicted"/>
<dbReference type="PANTHER" id="PTHR45749:SF26">
    <property type="entry name" value="ZINC FINGER MYM-TYPE PROTEIN 1-LIKE"/>
    <property type="match status" value="1"/>
</dbReference>
<sequence length="372" mass="43312">MSDHNRNPKRTKNFLSFFKKKNDGSSSSTLPSSTSLSTPICDEQNLPESPIVEPPIERVESQRVDDDHDFNINYLERDPRLRRLICKYPVNEQDNVRRAYILLGPCQPELEDYPSHLEGRDFRRFNKEWFGQFTWLEYSVAKNKVFCFPCFLFDMNQSHPTFIVDGYQKWKIIGGNQCAFQHHVGKLNSPHHLAMQKWISLKNPSLHIEKVVDKQSKQQVMDNRLRLTTTIESIRYLANQALAFRGHDESVDSSNRGNFIEIVKSFARMNIEVETVVLDKAPQNAQYISNDIQKQILHIFATKVRKTICRELGKNKFCILVDESLDESGKEQMAIILRFVDCDGFIRERFFDIVSVADTNALTLKNEICKHY</sequence>
<keyword evidence="3" id="KW-1185">Reference proteome</keyword>
<dbReference type="Gramene" id="Pav_sc0000116.1_g110.1.br:mrna">
    <property type="protein sequence ID" value="Pav_sc0000116.1_g110.1.br:CDS:1"/>
    <property type="gene ID" value="Pav_sc0000116.1_g110.1.br"/>
</dbReference>
<organism evidence="3 4">
    <name type="scientific">Prunus avium</name>
    <name type="common">Cherry</name>
    <name type="synonym">Cerasus avium</name>
    <dbReference type="NCBI Taxonomy" id="42229"/>
    <lineage>
        <taxon>Eukaryota</taxon>
        <taxon>Viridiplantae</taxon>
        <taxon>Streptophyta</taxon>
        <taxon>Embryophyta</taxon>
        <taxon>Tracheophyta</taxon>
        <taxon>Spermatophyta</taxon>
        <taxon>Magnoliopsida</taxon>
        <taxon>eudicotyledons</taxon>
        <taxon>Gunneridae</taxon>
        <taxon>Pentapetalae</taxon>
        <taxon>rosids</taxon>
        <taxon>fabids</taxon>
        <taxon>Rosales</taxon>
        <taxon>Rosaceae</taxon>
        <taxon>Amygdaloideae</taxon>
        <taxon>Amygdaleae</taxon>
        <taxon>Prunus</taxon>
    </lineage>
</organism>
<evidence type="ECO:0000256" key="1">
    <source>
        <dbReference type="SAM" id="MobiDB-lite"/>
    </source>
</evidence>
<dbReference type="GeneID" id="110748939"/>
<evidence type="ECO:0000313" key="4">
    <source>
        <dbReference type="RefSeq" id="XP_021804610.1"/>
    </source>
</evidence>
<gene>
    <name evidence="4" type="primary">LOC110748939</name>
</gene>
<feature type="compositionally biased region" description="Low complexity" evidence="1">
    <location>
        <begin position="25"/>
        <end position="39"/>
    </location>
</feature>
<accession>A0A6P5RID3</accession>
<evidence type="ECO:0000313" key="3">
    <source>
        <dbReference type="Proteomes" id="UP000515124"/>
    </source>
</evidence>
<dbReference type="InterPro" id="IPR006580">
    <property type="entry name" value="Znf_TTF"/>
</dbReference>
<dbReference type="AlphaFoldDB" id="A0A6P5RID3"/>
<dbReference type="RefSeq" id="XP_021804610.1">
    <property type="nucleotide sequence ID" value="XM_021948918.1"/>
</dbReference>
<dbReference type="InterPro" id="IPR025398">
    <property type="entry name" value="DUF4371"/>
</dbReference>
<evidence type="ECO:0000259" key="2">
    <source>
        <dbReference type="SMART" id="SM00597"/>
    </source>
</evidence>
<reference evidence="4" key="1">
    <citation type="submission" date="2025-08" db="UniProtKB">
        <authorList>
            <consortium name="RefSeq"/>
        </authorList>
    </citation>
    <scope>IDENTIFICATION</scope>
</reference>
<dbReference type="Proteomes" id="UP000515124">
    <property type="component" value="Unplaced"/>
</dbReference>
<dbReference type="SMART" id="SM00597">
    <property type="entry name" value="ZnF_TTF"/>
    <property type="match status" value="1"/>
</dbReference>
<dbReference type="Pfam" id="PF14291">
    <property type="entry name" value="DUF4371"/>
    <property type="match status" value="1"/>
</dbReference>